<name>A0ABV2T6T2_9BACT</name>
<dbReference type="SUPFAM" id="SSF51206">
    <property type="entry name" value="cAMP-binding domain-like"/>
    <property type="match status" value="1"/>
</dbReference>
<comment type="caution">
    <text evidence="2">The sequence shown here is derived from an EMBL/GenBank/DDBJ whole genome shotgun (WGS) entry which is preliminary data.</text>
</comment>
<evidence type="ECO:0000313" key="3">
    <source>
        <dbReference type="Proteomes" id="UP001549749"/>
    </source>
</evidence>
<evidence type="ECO:0000259" key="1">
    <source>
        <dbReference type="PROSITE" id="PS50042"/>
    </source>
</evidence>
<protein>
    <submittedName>
        <fullName evidence="2">Crp/Fnr family transcriptional regulator</fullName>
    </submittedName>
</protein>
<dbReference type="PROSITE" id="PS50042">
    <property type="entry name" value="CNMP_BINDING_3"/>
    <property type="match status" value="1"/>
</dbReference>
<dbReference type="Proteomes" id="UP001549749">
    <property type="component" value="Unassembled WGS sequence"/>
</dbReference>
<dbReference type="Gene3D" id="2.60.120.10">
    <property type="entry name" value="Jelly Rolls"/>
    <property type="match status" value="1"/>
</dbReference>
<dbReference type="InterPro" id="IPR000595">
    <property type="entry name" value="cNMP-bd_dom"/>
</dbReference>
<proteinExistence type="predicted"/>
<reference evidence="2 3" key="1">
    <citation type="submission" date="2024-06" db="EMBL/GenBank/DDBJ databases">
        <title>Chitinophaga defluvii sp. nov., isolated from municipal sewage.</title>
        <authorList>
            <person name="Zhang L."/>
        </authorList>
    </citation>
    <scope>NUCLEOTIDE SEQUENCE [LARGE SCALE GENOMIC DNA]</scope>
    <source>
        <strain evidence="2 3">H8</strain>
    </source>
</reference>
<dbReference type="InterPro" id="IPR014710">
    <property type="entry name" value="RmlC-like_jellyroll"/>
</dbReference>
<keyword evidence="3" id="KW-1185">Reference proteome</keyword>
<dbReference type="CDD" id="cd00038">
    <property type="entry name" value="CAP_ED"/>
    <property type="match status" value="1"/>
</dbReference>
<dbReference type="InterPro" id="IPR018490">
    <property type="entry name" value="cNMP-bd_dom_sf"/>
</dbReference>
<organism evidence="2 3">
    <name type="scientific">Chitinophaga defluvii</name>
    <dbReference type="NCBI Taxonomy" id="3163343"/>
    <lineage>
        <taxon>Bacteria</taxon>
        <taxon>Pseudomonadati</taxon>
        <taxon>Bacteroidota</taxon>
        <taxon>Chitinophagia</taxon>
        <taxon>Chitinophagales</taxon>
        <taxon>Chitinophagaceae</taxon>
        <taxon>Chitinophaga</taxon>
    </lineage>
</organism>
<dbReference type="EMBL" id="JBEXAC010000001">
    <property type="protein sequence ID" value="MET6998332.1"/>
    <property type="molecule type" value="Genomic_DNA"/>
</dbReference>
<gene>
    <name evidence="2" type="ORF">ABR189_13175</name>
</gene>
<dbReference type="RefSeq" id="WP_354660967.1">
    <property type="nucleotide sequence ID" value="NZ_JBEXAC010000001.1"/>
</dbReference>
<feature type="domain" description="Cyclic nucleotide-binding" evidence="1">
    <location>
        <begin position="29"/>
        <end position="115"/>
    </location>
</feature>
<accession>A0ABV2T6T2</accession>
<evidence type="ECO:0000313" key="2">
    <source>
        <dbReference type="EMBL" id="MET6998332.1"/>
    </source>
</evidence>
<sequence>MTDLDQLRRALAKLYTGADENWPAFERILHPVQFEAGAFLSQAGKTTNAIYYITAGTVRVVALYQEKETCLDFAFPGMFSTSYASFITQTPAGVSLQAILPVNALAFYYDDLQTLYRAHPATEKIGRLLAEQQYLRKYHRELSLLQYTAAERYRQLLQEHPEIVRVIPVKYVASYLGIEPESLSRIRRNIKK</sequence>
<dbReference type="Pfam" id="PF00027">
    <property type="entry name" value="cNMP_binding"/>
    <property type="match status" value="1"/>
</dbReference>